<evidence type="ECO:0000313" key="3">
    <source>
        <dbReference type="Proteomes" id="UP001469553"/>
    </source>
</evidence>
<feature type="compositionally biased region" description="Polar residues" evidence="1">
    <location>
        <begin position="181"/>
        <end position="195"/>
    </location>
</feature>
<reference evidence="2 3" key="1">
    <citation type="submission" date="2021-06" db="EMBL/GenBank/DDBJ databases">
        <authorList>
            <person name="Palmer J.M."/>
        </authorList>
    </citation>
    <scope>NUCLEOTIDE SEQUENCE [LARGE SCALE GENOMIC DNA]</scope>
    <source>
        <strain evidence="2 3">AS_MEX2019</strain>
        <tissue evidence="2">Muscle</tissue>
    </source>
</reference>
<accession>A0ABV1AGI3</accession>
<feature type="compositionally biased region" description="Basic and acidic residues" evidence="1">
    <location>
        <begin position="170"/>
        <end position="180"/>
    </location>
</feature>
<gene>
    <name evidence="2" type="ORF">AMECASPLE_038905</name>
</gene>
<proteinExistence type="predicted"/>
<dbReference type="PANTHER" id="PTHR15742:SF1">
    <property type="entry name" value="PROTEIN SOGA1"/>
    <property type="match status" value="1"/>
</dbReference>
<dbReference type="Proteomes" id="UP001469553">
    <property type="component" value="Unassembled WGS sequence"/>
</dbReference>
<sequence>PPHRKEPVGGENDAIEIDEQKKKIEDNSDATTSLSGCLGQKDRDALLAMRDQARLVSTAIQLLTSPESNCLSSSSPSLYHKVCSNEAAEPCDLEKPQPHCQISELSDLADRPLVGALTSRLQALHTQLLTFVEQVDSLGTPPTGRRDAHVEGASPPASPCTSIPCSGDDQENKAEGKVKIQESQSSPSLPTTVLL</sequence>
<feature type="region of interest" description="Disordered" evidence="1">
    <location>
        <begin position="138"/>
        <end position="195"/>
    </location>
</feature>
<evidence type="ECO:0000313" key="2">
    <source>
        <dbReference type="EMBL" id="MEQ2317062.1"/>
    </source>
</evidence>
<keyword evidence="3" id="KW-1185">Reference proteome</keyword>
<dbReference type="InterPro" id="IPR049885">
    <property type="entry name" value="MTCL1-3"/>
</dbReference>
<protein>
    <submittedName>
        <fullName evidence="2">Uncharacterized protein</fullName>
    </submittedName>
</protein>
<dbReference type="EMBL" id="JAHRIP010092187">
    <property type="protein sequence ID" value="MEQ2317062.1"/>
    <property type="molecule type" value="Genomic_DNA"/>
</dbReference>
<evidence type="ECO:0000256" key="1">
    <source>
        <dbReference type="SAM" id="MobiDB-lite"/>
    </source>
</evidence>
<name>A0ABV1AGI3_9TELE</name>
<feature type="region of interest" description="Disordered" evidence="1">
    <location>
        <begin position="1"/>
        <end position="35"/>
    </location>
</feature>
<organism evidence="2 3">
    <name type="scientific">Ameca splendens</name>
    <dbReference type="NCBI Taxonomy" id="208324"/>
    <lineage>
        <taxon>Eukaryota</taxon>
        <taxon>Metazoa</taxon>
        <taxon>Chordata</taxon>
        <taxon>Craniata</taxon>
        <taxon>Vertebrata</taxon>
        <taxon>Euteleostomi</taxon>
        <taxon>Actinopterygii</taxon>
        <taxon>Neopterygii</taxon>
        <taxon>Teleostei</taxon>
        <taxon>Neoteleostei</taxon>
        <taxon>Acanthomorphata</taxon>
        <taxon>Ovalentaria</taxon>
        <taxon>Atherinomorphae</taxon>
        <taxon>Cyprinodontiformes</taxon>
        <taxon>Goodeidae</taxon>
        <taxon>Ameca</taxon>
    </lineage>
</organism>
<comment type="caution">
    <text evidence="2">The sequence shown here is derived from an EMBL/GenBank/DDBJ whole genome shotgun (WGS) entry which is preliminary data.</text>
</comment>
<dbReference type="PANTHER" id="PTHR15742">
    <property type="entry name" value="GIRDIN"/>
    <property type="match status" value="1"/>
</dbReference>
<feature type="non-terminal residue" evidence="2">
    <location>
        <position position="1"/>
    </location>
</feature>